<reference evidence="3 4" key="1">
    <citation type="submission" date="2024-08" db="EMBL/GenBank/DDBJ databases">
        <authorList>
            <person name="Cucini C."/>
            <person name="Frati F."/>
        </authorList>
    </citation>
    <scope>NUCLEOTIDE SEQUENCE [LARGE SCALE GENOMIC DNA]</scope>
</reference>
<dbReference type="PANTHER" id="PTHR11786">
    <property type="entry name" value="N-HYDROXYARYLAMINE O-ACETYLTRANSFERASE"/>
    <property type="match status" value="1"/>
</dbReference>
<dbReference type="EC" id="2.3.1.5" evidence="2"/>
<dbReference type="SUPFAM" id="SSF54001">
    <property type="entry name" value="Cysteine proteinases"/>
    <property type="match status" value="1"/>
</dbReference>
<organism evidence="3 4">
    <name type="scientific">Orchesella dallaii</name>
    <dbReference type="NCBI Taxonomy" id="48710"/>
    <lineage>
        <taxon>Eukaryota</taxon>
        <taxon>Metazoa</taxon>
        <taxon>Ecdysozoa</taxon>
        <taxon>Arthropoda</taxon>
        <taxon>Hexapoda</taxon>
        <taxon>Collembola</taxon>
        <taxon>Entomobryomorpha</taxon>
        <taxon>Entomobryoidea</taxon>
        <taxon>Orchesellidae</taxon>
        <taxon>Orchesellinae</taxon>
        <taxon>Orchesella</taxon>
    </lineage>
</organism>
<evidence type="ECO:0000313" key="3">
    <source>
        <dbReference type="EMBL" id="CAL8073306.1"/>
    </source>
</evidence>
<dbReference type="InterPro" id="IPR001447">
    <property type="entry name" value="Arylamine_N-AcTrfase"/>
</dbReference>
<dbReference type="Gene3D" id="3.30.2140.20">
    <property type="match status" value="1"/>
</dbReference>
<keyword evidence="4" id="KW-1185">Reference proteome</keyword>
<gene>
    <name evidence="3" type="ORF">ODALV1_LOCUS2573</name>
</gene>
<comment type="similarity">
    <text evidence="1">Belongs to the arylamine N-acetyltransferase family.</text>
</comment>
<name>A0ABP1PUE1_9HEXA</name>
<dbReference type="Pfam" id="PF00797">
    <property type="entry name" value="Acetyltransf_2"/>
    <property type="match status" value="1"/>
</dbReference>
<protein>
    <recommendedName>
        <fullName evidence="2">arylamine N-acetyltransferase</fullName>
        <ecNumber evidence="2">2.3.1.5</ecNumber>
    </recommendedName>
</protein>
<dbReference type="PANTHER" id="PTHR11786:SF0">
    <property type="entry name" value="ARYLAMINE N-ACETYLTRANSFERASE 4-RELATED"/>
    <property type="match status" value="1"/>
</dbReference>
<sequence length="314" mass="36531">MLSQEEADSFLTNILKFSNWREVLEEDKLKFLRVLVPYYAHNLYFQNVSMNALPSAERRVPTAKDIISAGLSGIGGACVTQNTFLTWLLQAIGFNSYTVSAFFHGPRYMPDNHVICIVEFSLEEKYLLELGVALPFAEPVPMHKLPYTQIAAGFRYRYKEADDKKGVYYRVQMDGALYGGEFEDKNMEYVRYEFTMTPRPLEFFHDPLVGIFITVDTSIFLQQHPFMFRYFEEDESGTLVDEPNINGDRKWILIRGVSVLIGTDNGKNVHHYNNYDEVKPVILKYFPKFRKEDLERSLERWNATVAKHGYFNAR</sequence>
<accession>A0ABP1PUE1</accession>
<evidence type="ECO:0000256" key="1">
    <source>
        <dbReference type="ARBA" id="ARBA00006547"/>
    </source>
</evidence>
<dbReference type="InterPro" id="IPR038765">
    <property type="entry name" value="Papain-like_cys_pep_sf"/>
</dbReference>
<comment type="caution">
    <text evidence="3">The sequence shown here is derived from an EMBL/GenBank/DDBJ whole genome shotgun (WGS) entry which is preliminary data.</text>
</comment>
<dbReference type="EMBL" id="CAXLJM020000007">
    <property type="protein sequence ID" value="CAL8073306.1"/>
    <property type="molecule type" value="Genomic_DNA"/>
</dbReference>
<proteinExistence type="inferred from homology"/>
<dbReference type="Proteomes" id="UP001642540">
    <property type="component" value="Unassembled WGS sequence"/>
</dbReference>
<dbReference type="InterPro" id="IPR053710">
    <property type="entry name" value="Arylamine_NAT_domain_sf"/>
</dbReference>
<evidence type="ECO:0000256" key="2">
    <source>
        <dbReference type="ARBA" id="ARBA00012701"/>
    </source>
</evidence>
<evidence type="ECO:0000313" key="4">
    <source>
        <dbReference type="Proteomes" id="UP001642540"/>
    </source>
</evidence>